<dbReference type="InterPro" id="IPR050418">
    <property type="entry name" value="D-iso_2-hydroxyacid_DH_PdxB"/>
</dbReference>
<dbReference type="InterPro" id="IPR043322">
    <property type="entry name" value="CtBP"/>
</dbReference>
<accession>A0ABU5N7W4</accession>
<dbReference type="RefSeq" id="WP_194424551.1">
    <property type="nucleotide sequence ID" value="NZ_BAAAPT010000002.1"/>
</dbReference>
<dbReference type="SUPFAM" id="SSF52283">
    <property type="entry name" value="Formate/glycerate dehydrogenase catalytic domain-like"/>
    <property type="match status" value="1"/>
</dbReference>
<comment type="caution">
    <text evidence="7">The sequence shown here is derived from an EMBL/GenBank/DDBJ whole genome shotgun (WGS) entry which is preliminary data.</text>
</comment>
<dbReference type="SUPFAM" id="SSF51735">
    <property type="entry name" value="NAD(P)-binding Rossmann-fold domains"/>
    <property type="match status" value="1"/>
</dbReference>
<dbReference type="Proteomes" id="UP001291912">
    <property type="component" value="Unassembled WGS sequence"/>
</dbReference>
<dbReference type="InterPro" id="IPR006139">
    <property type="entry name" value="D-isomer_2_OHA_DH_cat_dom"/>
</dbReference>
<feature type="domain" description="D-isomer specific 2-hydroxyacid dehydrogenase NAD-binding" evidence="6">
    <location>
        <begin position="114"/>
        <end position="285"/>
    </location>
</feature>
<dbReference type="PANTHER" id="PTHR43761">
    <property type="entry name" value="D-ISOMER SPECIFIC 2-HYDROXYACID DEHYDROGENASE FAMILY PROTEIN (AFU_ORTHOLOGUE AFUA_1G13630)"/>
    <property type="match status" value="1"/>
</dbReference>
<dbReference type="EMBL" id="JAWJYN010000002">
    <property type="protein sequence ID" value="MDZ8162057.1"/>
    <property type="molecule type" value="Genomic_DNA"/>
</dbReference>
<reference evidence="7 8" key="1">
    <citation type="submission" date="2023-10" db="EMBL/GenBank/DDBJ databases">
        <title>Microbacterium xanthum sp. nov., isolated from seaweed.</title>
        <authorList>
            <person name="Lee S.D."/>
        </authorList>
    </citation>
    <scope>NUCLEOTIDE SEQUENCE [LARGE SCALE GENOMIC DNA]</scope>
    <source>
        <strain evidence="7 8">KCTC 19124</strain>
    </source>
</reference>
<dbReference type="CDD" id="cd05299">
    <property type="entry name" value="CtBP_dh"/>
    <property type="match status" value="1"/>
</dbReference>
<evidence type="ECO:0000259" key="6">
    <source>
        <dbReference type="Pfam" id="PF02826"/>
    </source>
</evidence>
<evidence type="ECO:0000256" key="4">
    <source>
        <dbReference type="RuleBase" id="RU003719"/>
    </source>
</evidence>
<organism evidence="7 8">
    <name type="scientific">Microbacterium aquimaris</name>
    <dbReference type="NCBI Taxonomy" id="459816"/>
    <lineage>
        <taxon>Bacteria</taxon>
        <taxon>Bacillati</taxon>
        <taxon>Actinomycetota</taxon>
        <taxon>Actinomycetes</taxon>
        <taxon>Micrococcales</taxon>
        <taxon>Microbacteriaceae</taxon>
        <taxon>Microbacterium</taxon>
    </lineage>
</organism>
<evidence type="ECO:0000259" key="5">
    <source>
        <dbReference type="Pfam" id="PF00389"/>
    </source>
</evidence>
<dbReference type="PANTHER" id="PTHR43761:SF1">
    <property type="entry name" value="D-ISOMER SPECIFIC 2-HYDROXYACID DEHYDROGENASE CATALYTIC DOMAIN-CONTAINING PROTEIN-RELATED"/>
    <property type="match status" value="1"/>
</dbReference>
<dbReference type="InterPro" id="IPR006140">
    <property type="entry name" value="D-isomer_DH_NAD-bd"/>
</dbReference>
<protein>
    <submittedName>
        <fullName evidence="7">C-terminal binding protein</fullName>
    </submittedName>
</protein>
<evidence type="ECO:0000256" key="3">
    <source>
        <dbReference type="ARBA" id="ARBA00023027"/>
    </source>
</evidence>
<dbReference type="Gene3D" id="3.40.50.720">
    <property type="entry name" value="NAD(P)-binding Rossmann-like Domain"/>
    <property type="match status" value="2"/>
</dbReference>
<evidence type="ECO:0000313" key="8">
    <source>
        <dbReference type="Proteomes" id="UP001291912"/>
    </source>
</evidence>
<gene>
    <name evidence="7" type="ORF">R2Q92_09400</name>
</gene>
<evidence type="ECO:0000256" key="2">
    <source>
        <dbReference type="ARBA" id="ARBA00023002"/>
    </source>
</evidence>
<keyword evidence="8" id="KW-1185">Reference proteome</keyword>
<evidence type="ECO:0000256" key="1">
    <source>
        <dbReference type="ARBA" id="ARBA00005854"/>
    </source>
</evidence>
<evidence type="ECO:0000313" key="7">
    <source>
        <dbReference type="EMBL" id="MDZ8162057.1"/>
    </source>
</evidence>
<feature type="domain" description="D-isomer specific 2-hydroxyacid dehydrogenase catalytic" evidence="5">
    <location>
        <begin position="28"/>
        <end position="310"/>
    </location>
</feature>
<proteinExistence type="inferred from homology"/>
<keyword evidence="2 4" id="KW-0560">Oxidoreductase</keyword>
<dbReference type="Pfam" id="PF02826">
    <property type="entry name" value="2-Hacid_dh_C"/>
    <property type="match status" value="1"/>
</dbReference>
<name>A0ABU5N7W4_9MICO</name>
<dbReference type="InterPro" id="IPR036291">
    <property type="entry name" value="NAD(P)-bd_dom_sf"/>
</dbReference>
<dbReference type="Pfam" id="PF00389">
    <property type="entry name" value="2-Hacid_dh"/>
    <property type="match status" value="1"/>
</dbReference>
<keyword evidence="3" id="KW-0520">NAD</keyword>
<sequence length="324" mass="34367">MTQTVLLTDSDLGDRGLEVSWLTAELDVEVVVAHCTTAEDVAREVRACRPDAIVTQWAPIDAAVVAEAAPSCRIISRLGIGIDMIDVSAAEAAGIQVRNVAHYCTEEVATHAVAVALSLWRRLPDLDREVRAGRWGAAAHAGRISRLSDATLGLVGCGRIGRLVARAFEAWGTRVIVFDPVDARDGYERVGLGTLAERADIVSLHAPLVDSTRHIVGEEFLAAVRRRPIVVNTARGGLIDVDVAVAALDDGRIGGLGLDVFDVEPLSEDAAIRHAPSTIITPHAAWCSAQALPDLRRGAIDNVVEALTQPLAGNAAVATTEMVR</sequence>
<comment type="similarity">
    <text evidence="1 4">Belongs to the D-isomer specific 2-hydroxyacid dehydrogenase family.</text>
</comment>